<reference evidence="2" key="1">
    <citation type="submission" date="2018-05" db="EMBL/GenBank/DDBJ databases">
        <authorList>
            <person name="Lanie J.A."/>
            <person name="Ng W.-L."/>
            <person name="Kazmierczak K.M."/>
            <person name="Andrzejewski T.M."/>
            <person name="Davidsen T.M."/>
            <person name="Wayne K.J."/>
            <person name="Tettelin H."/>
            <person name="Glass J.I."/>
            <person name="Rusch D."/>
            <person name="Podicherti R."/>
            <person name="Tsui H.-C.T."/>
            <person name="Winkler M.E."/>
        </authorList>
    </citation>
    <scope>NUCLEOTIDE SEQUENCE</scope>
</reference>
<evidence type="ECO:0008006" key="3">
    <source>
        <dbReference type="Google" id="ProtNLM"/>
    </source>
</evidence>
<evidence type="ECO:0000313" key="2">
    <source>
        <dbReference type="EMBL" id="SVB99223.1"/>
    </source>
</evidence>
<feature type="region of interest" description="Disordered" evidence="1">
    <location>
        <begin position="186"/>
        <end position="212"/>
    </location>
</feature>
<dbReference type="Pfam" id="PF14334">
    <property type="entry name" value="DUF4390"/>
    <property type="match status" value="1"/>
</dbReference>
<protein>
    <recommendedName>
        <fullName evidence="3">DUF4390 domain-containing protein</fullName>
    </recommendedName>
</protein>
<dbReference type="AlphaFoldDB" id="A0A382IK40"/>
<dbReference type="EMBL" id="UINC01067504">
    <property type="protein sequence ID" value="SVB99223.1"/>
    <property type="molecule type" value="Genomic_DNA"/>
</dbReference>
<proteinExistence type="predicted"/>
<sequence length="212" mass="24384">MALFFINTMTAEASPSLVNIGVGTKEKLVVINARLIEGFTESVEEAIESGVPITFTFEAELRQENNFWNDALISSNTIKHTILYDSLKKVYRFTEVGKGVKKKVATRNKQKYQKMMTTLDDIPIASSRRLNFNEKYYVRIKANLETDRLWFPFNYLFFFLPFNDFDAEWAESSPLSIDPDLAFPRSAANKKNSRQNKSNFEGTSDVVRSFNK</sequence>
<name>A0A382IK40_9ZZZZ</name>
<organism evidence="2">
    <name type="scientific">marine metagenome</name>
    <dbReference type="NCBI Taxonomy" id="408172"/>
    <lineage>
        <taxon>unclassified sequences</taxon>
        <taxon>metagenomes</taxon>
        <taxon>ecological metagenomes</taxon>
    </lineage>
</organism>
<accession>A0A382IK40</accession>
<dbReference type="InterPro" id="IPR025500">
    <property type="entry name" value="DUF4390"/>
</dbReference>
<evidence type="ECO:0000256" key="1">
    <source>
        <dbReference type="SAM" id="MobiDB-lite"/>
    </source>
</evidence>
<gene>
    <name evidence="2" type="ORF">METZ01_LOCUS252077</name>
</gene>